<feature type="domain" description="Peptidase C51" evidence="2">
    <location>
        <begin position="41"/>
        <end position="121"/>
    </location>
</feature>
<organism evidence="3 4">
    <name type="scientific">Aureibacter tunicatorum</name>
    <dbReference type="NCBI Taxonomy" id="866807"/>
    <lineage>
        <taxon>Bacteria</taxon>
        <taxon>Pseudomonadati</taxon>
        <taxon>Bacteroidota</taxon>
        <taxon>Cytophagia</taxon>
        <taxon>Cytophagales</taxon>
        <taxon>Persicobacteraceae</taxon>
        <taxon>Aureibacter</taxon>
    </lineage>
</organism>
<dbReference type="InterPro" id="IPR007921">
    <property type="entry name" value="CHAP_dom"/>
</dbReference>
<dbReference type="RefSeq" id="WP_309941453.1">
    <property type="nucleotide sequence ID" value="NZ_AP025305.1"/>
</dbReference>
<dbReference type="Gene3D" id="1.10.101.10">
    <property type="entry name" value="PGBD-like superfamily/PGBD"/>
    <property type="match status" value="1"/>
</dbReference>
<protein>
    <submittedName>
        <fullName evidence="3">Uncharacterized protein (TIGR02594 family)</fullName>
    </submittedName>
</protein>
<accession>A0AAE3XN67</accession>
<dbReference type="Pfam" id="PF05257">
    <property type="entry name" value="CHAP"/>
    <property type="match status" value="1"/>
</dbReference>
<evidence type="ECO:0000313" key="3">
    <source>
        <dbReference type="EMBL" id="MDR6241011.1"/>
    </source>
</evidence>
<dbReference type="SUPFAM" id="SSF54001">
    <property type="entry name" value="Cysteine proteinases"/>
    <property type="match status" value="1"/>
</dbReference>
<evidence type="ECO:0000259" key="2">
    <source>
        <dbReference type="Pfam" id="PF05257"/>
    </source>
</evidence>
<dbReference type="InterPro" id="IPR036366">
    <property type="entry name" value="PGBDSf"/>
</dbReference>
<keyword evidence="4" id="KW-1185">Reference proteome</keyword>
<gene>
    <name evidence="3" type="ORF">HNQ88_004087</name>
</gene>
<dbReference type="EMBL" id="JAVDQD010000006">
    <property type="protein sequence ID" value="MDR6241011.1"/>
    <property type="molecule type" value="Genomic_DNA"/>
</dbReference>
<dbReference type="AlphaFoldDB" id="A0AAE3XN67"/>
<feature type="domain" description="Peptidoglycan binding-like" evidence="1">
    <location>
        <begin position="161"/>
        <end position="216"/>
    </location>
</feature>
<dbReference type="InterPro" id="IPR002477">
    <property type="entry name" value="Peptidoglycan-bd-like"/>
</dbReference>
<reference evidence="3" key="1">
    <citation type="submission" date="2023-07" db="EMBL/GenBank/DDBJ databases">
        <title>Genomic Encyclopedia of Type Strains, Phase IV (KMG-IV): sequencing the most valuable type-strain genomes for metagenomic binning, comparative biology and taxonomic classification.</title>
        <authorList>
            <person name="Goeker M."/>
        </authorList>
    </citation>
    <scope>NUCLEOTIDE SEQUENCE</scope>
    <source>
        <strain evidence="3">DSM 26174</strain>
    </source>
</reference>
<dbReference type="InterPro" id="IPR013423">
    <property type="entry name" value="CHP02594"/>
</dbReference>
<sequence length="227" mass="25490">MTEYLLKLAFEELGEKEIPGPLHNERVVQYAQDSGFEWINDDETPWCSVFVNWLAIKSGMQSSGSAMARSWLNVGLPVDRNPLPGDVVVFWRVRPNASTGHVGLFLGYSEDGRKIYCLGGNQKNSVSVEAYPVERLLGFRRLLPVGQLPLPDVVLRKGDQGMEVKLLQEFLKSIGYNCGVTDGKFGPITEKALVSFQVHNGLEEDGVYNEEVRNIMKNIHEEEALEY</sequence>
<dbReference type="Gene3D" id="3.90.1720.10">
    <property type="entry name" value="endopeptidase domain like (from Nostoc punctiforme)"/>
    <property type="match status" value="1"/>
</dbReference>
<dbReference type="NCBIfam" id="TIGR02594">
    <property type="entry name" value="TIGR02594 family protein"/>
    <property type="match status" value="1"/>
</dbReference>
<dbReference type="Proteomes" id="UP001185092">
    <property type="component" value="Unassembled WGS sequence"/>
</dbReference>
<name>A0AAE3XN67_9BACT</name>
<comment type="caution">
    <text evidence="3">The sequence shown here is derived from an EMBL/GenBank/DDBJ whole genome shotgun (WGS) entry which is preliminary data.</text>
</comment>
<evidence type="ECO:0000259" key="1">
    <source>
        <dbReference type="Pfam" id="PF01471"/>
    </source>
</evidence>
<dbReference type="SUPFAM" id="SSF47090">
    <property type="entry name" value="PGBD-like"/>
    <property type="match status" value="1"/>
</dbReference>
<dbReference type="InterPro" id="IPR036365">
    <property type="entry name" value="PGBD-like_sf"/>
</dbReference>
<evidence type="ECO:0000313" key="4">
    <source>
        <dbReference type="Proteomes" id="UP001185092"/>
    </source>
</evidence>
<proteinExistence type="predicted"/>
<dbReference type="InterPro" id="IPR038765">
    <property type="entry name" value="Papain-like_cys_pep_sf"/>
</dbReference>
<dbReference type="Pfam" id="PF01471">
    <property type="entry name" value="PG_binding_1"/>
    <property type="match status" value="1"/>
</dbReference>